<dbReference type="InterPro" id="IPR004151">
    <property type="entry name" value="7TM_GPCR_serpentine_rcpt_Sre"/>
</dbReference>
<comment type="similarity">
    <text evidence="2">Belongs to the nematode receptor-like protein sre family.</text>
</comment>
<evidence type="ECO:0000256" key="2">
    <source>
        <dbReference type="ARBA" id="ARBA00006803"/>
    </source>
</evidence>
<proteinExistence type="inferred from homology"/>
<evidence type="ECO:0000256" key="5">
    <source>
        <dbReference type="ARBA" id="ARBA00023136"/>
    </source>
</evidence>
<feature type="transmembrane region" description="Helical" evidence="6">
    <location>
        <begin position="110"/>
        <end position="132"/>
    </location>
</feature>
<organism evidence="7 8">
    <name type="scientific">Mesorhabditis belari</name>
    <dbReference type="NCBI Taxonomy" id="2138241"/>
    <lineage>
        <taxon>Eukaryota</taxon>
        <taxon>Metazoa</taxon>
        <taxon>Ecdysozoa</taxon>
        <taxon>Nematoda</taxon>
        <taxon>Chromadorea</taxon>
        <taxon>Rhabditida</taxon>
        <taxon>Rhabditina</taxon>
        <taxon>Rhabditomorpha</taxon>
        <taxon>Rhabditoidea</taxon>
        <taxon>Rhabditidae</taxon>
        <taxon>Mesorhabditinae</taxon>
        <taxon>Mesorhabditis</taxon>
    </lineage>
</organism>
<comment type="subcellular location">
    <subcellularLocation>
        <location evidence="1">Membrane</location>
        <topology evidence="1">Multi-pass membrane protein</topology>
    </subcellularLocation>
</comment>
<reference evidence="8" key="1">
    <citation type="submission" date="2024-02" db="UniProtKB">
        <authorList>
            <consortium name="WormBaseParasite"/>
        </authorList>
    </citation>
    <scope>IDENTIFICATION</scope>
</reference>
<accession>A0AAF3FRD6</accession>
<evidence type="ECO:0000256" key="1">
    <source>
        <dbReference type="ARBA" id="ARBA00004141"/>
    </source>
</evidence>
<feature type="transmembrane region" description="Helical" evidence="6">
    <location>
        <begin position="152"/>
        <end position="177"/>
    </location>
</feature>
<evidence type="ECO:0000313" key="7">
    <source>
        <dbReference type="Proteomes" id="UP000887575"/>
    </source>
</evidence>
<dbReference type="GO" id="GO:0016020">
    <property type="term" value="C:membrane"/>
    <property type="evidence" value="ECO:0007669"/>
    <property type="project" value="UniProtKB-SubCell"/>
</dbReference>
<sequence length="302" mass="34566">MLGMAVERVTAMVLVERYDEMWNEKPTLGYALIGITITLSLTINTGMYLSFIPKNYAYASLGLVFCTTGLAFSMLPIVAHRAYKKVKRKRDATVLQRFETGRNLQAARMLMYLAPYKVTTTLLSLTIYFFIYEKVEISLMPLCAQCYWFYNILQVFFQMLLAILCHSCLKDELYLLMGKRRKNEKRRIEDVRTVAGSVERARATPATFLEIGQQSRQVALNTTRSLMKKIVVQEEKDEKRIELVDNAPPIFLVNDERVTEAEIIAAQIVNGILVQALHHFDASTTSSLLEFTTSKEIRDLCN</sequence>
<keyword evidence="4 6" id="KW-1133">Transmembrane helix</keyword>
<feature type="transmembrane region" description="Helical" evidence="6">
    <location>
        <begin position="27"/>
        <end position="51"/>
    </location>
</feature>
<keyword evidence="5 6" id="KW-0472">Membrane</keyword>
<evidence type="ECO:0000256" key="6">
    <source>
        <dbReference type="SAM" id="Phobius"/>
    </source>
</evidence>
<feature type="transmembrane region" description="Helical" evidence="6">
    <location>
        <begin position="57"/>
        <end position="79"/>
    </location>
</feature>
<evidence type="ECO:0000256" key="3">
    <source>
        <dbReference type="ARBA" id="ARBA00022692"/>
    </source>
</evidence>
<keyword evidence="3 6" id="KW-0812">Transmembrane</keyword>
<dbReference type="WBParaSite" id="MBELARI_LOCUS9803">
    <property type="protein sequence ID" value="MBELARI_LOCUS9803"/>
    <property type="gene ID" value="MBELARI_LOCUS9803"/>
</dbReference>
<dbReference type="AlphaFoldDB" id="A0AAF3FRD6"/>
<evidence type="ECO:0008006" key="9">
    <source>
        <dbReference type="Google" id="ProtNLM"/>
    </source>
</evidence>
<protein>
    <recommendedName>
        <fullName evidence="9">G protein-coupled receptor</fullName>
    </recommendedName>
</protein>
<dbReference type="Pfam" id="PF03125">
    <property type="entry name" value="Sre"/>
    <property type="match status" value="1"/>
</dbReference>
<evidence type="ECO:0000256" key="4">
    <source>
        <dbReference type="ARBA" id="ARBA00022989"/>
    </source>
</evidence>
<keyword evidence="7" id="KW-1185">Reference proteome</keyword>
<name>A0AAF3FRD6_9BILA</name>
<evidence type="ECO:0000313" key="8">
    <source>
        <dbReference type="WBParaSite" id="MBELARI_LOCUS9803"/>
    </source>
</evidence>
<dbReference type="Proteomes" id="UP000887575">
    <property type="component" value="Unassembled WGS sequence"/>
</dbReference>
<dbReference type="GO" id="GO:0007606">
    <property type="term" value="P:sensory perception of chemical stimulus"/>
    <property type="evidence" value="ECO:0007669"/>
    <property type="project" value="InterPro"/>
</dbReference>